<dbReference type="InParanoid" id="G0EF67"/>
<dbReference type="Proteomes" id="UP000001037">
    <property type="component" value="Chromosome"/>
</dbReference>
<dbReference type="AlphaFoldDB" id="G0EF67"/>
<evidence type="ECO:0000259" key="1">
    <source>
        <dbReference type="Pfam" id="PF04471"/>
    </source>
</evidence>
<reference evidence="2 3" key="1">
    <citation type="journal article" date="2011" name="Stand. Genomic Sci.">
        <title>Complete genome sequence of the hyperthermophilic chemolithoautotroph Pyrolobus fumarii type strain (1A).</title>
        <authorList>
            <person name="Anderson I."/>
            <person name="Goker M."/>
            <person name="Nolan M."/>
            <person name="Lucas S."/>
            <person name="Hammon N."/>
            <person name="Deshpande S."/>
            <person name="Cheng J.F."/>
            <person name="Tapia R."/>
            <person name="Han C."/>
            <person name="Goodwin L."/>
            <person name="Pitluck S."/>
            <person name="Huntemann M."/>
            <person name="Liolios K."/>
            <person name="Ivanova N."/>
            <person name="Pagani I."/>
            <person name="Mavromatis K."/>
            <person name="Ovchinikova G."/>
            <person name="Pati A."/>
            <person name="Chen A."/>
            <person name="Palaniappan K."/>
            <person name="Land M."/>
            <person name="Hauser L."/>
            <person name="Brambilla E.M."/>
            <person name="Huber H."/>
            <person name="Yasawong M."/>
            <person name="Rohde M."/>
            <person name="Spring S."/>
            <person name="Abt B."/>
            <person name="Sikorski J."/>
            <person name="Wirth R."/>
            <person name="Detter J.C."/>
            <person name="Woyke T."/>
            <person name="Bristow J."/>
            <person name="Eisen J.A."/>
            <person name="Markowitz V."/>
            <person name="Hugenholtz P."/>
            <person name="Kyrpides N.C."/>
            <person name="Klenk H.P."/>
            <person name="Lapidus A."/>
        </authorList>
    </citation>
    <scope>NUCLEOTIDE SEQUENCE [LARGE SCALE GENOMIC DNA]</scope>
    <source>
        <strain evidence="3">DSM 11204 / 1A</strain>
    </source>
</reference>
<sequence length="227" mass="25878">MCSDINVPFSLNDSLRRIEKIRARELLEEIVASVLQELGFDVKVDRKMDAKGAQAKIEVDVWAEKRVGDSRFKIYVSCKNWNKDDDSRVVYEEFGRTSSLLDVPHLRILIVKSMNSQAKKMADANGFFVIELGEKATEFNRNEIRDLLYKRLSELFRGIAPPQLVSIAEKVRVISTELAGISSELKIVGGKVNVDSKHVWLYKNSHSCCKNYTDAVKTADDYCKRQI</sequence>
<dbReference type="InterPro" id="IPR011335">
    <property type="entry name" value="Restrct_endonuc-II-like"/>
</dbReference>
<organism evidence="2 3">
    <name type="scientific">Pyrolobus fumarii (strain DSM 11204 / 1A)</name>
    <dbReference type="NCBI Taxonomy" id="694429"/>
    <lineage>
        <taxon>Archaea</taxon>
        <taxon>Thermoproteota</taxon>
        <taxon>Thermoprotei</taxon>
        <taxon>Desulfurococcales</taxon>
        <taxon>Pyrodictiaceae</taxon>
        <taxon>Pyrolobus</taxon>
    </lineage>
</organism>
<proteinExistence type="predicted"/>
<protein>
    <recommendedName>
        <fullName evidence="1">Restriction endonuclease type IV Mrr domain-containing protein</fullName>
    </recommendedName>
</protein>
<evidence type="ECO:0000313" key="3">
    <source>
        <dbReference type="Proteomes" id="UP000001037"/>
    </source>
</evidence>
<keyword evidence="3" id="KW-1185">Reference proteome</keyword>
<dbReference type="GO" id="GO:0004519">
    <property type="term" value="F:endonuclease activity"/>
    <property type="evidence" value="ECO:0007669"/>
    <property type="project" value="InterPro"/>
</dbReference>
<dbReference type="GO" id="GO:0003677">
    <property type="term" value="F:DNA binding"/>
    <property type="evidence" value="ECO:0007669"/>
    <property type="project" value="InterPro"/>
</dbReference>
<dbReference type="InterPro" id="IPR007560">
    <property type="entry name" value="Restrct_endonuc_IV_Mrr"/>
</dbReference>
<feature type="domain" description="Restriction endonuclease type IV Mrr" evidence="1">
    <location>
        <begin position="27"/>
        <end position="125"/>
    </location>
</feature>
<dbReference type="Pfam" id="PF04471">
    <property type="entry name" value="Mrr_cat"/>
    <property type="match status" value="1"/>
</dbReference>
<name>G0EF67_PYRF1</name>
<dbReference type="EMBL" id="CP002838">
    <property type="protein sequence ID" value="AEM38964.1"/>
    <property type="molecule type" value="Genomic_DNA"/>
</dbReference>
<dbReference type="KEGG" id="pfm:Pyrfu_1096"/>
<gene>
    <name evidence="2" type="ordered locus">Pyrfu_1096</name>
</gene>
<dbReference type="eggNOG" id="arCOG02782">
    <property type="taxonomic scope" value="Archaea"/>
</dbReference>
<accession>G0EF67</accession>
<dbReference type="SUPFAM" id="SSF52980">
    <property type="entry name" value="Restriction endonuclease-like"/>
    <property type="match status" value="1"/>
</dbReference>
<dbReference type="HOGENOM" id="CLU_1217625_0_0_2"/>
<dbReference type="GO" id="GO:0009307">
    <property type="term" value="P:DNA restriction-modification system"/>
    <property type="evidence" value="ECO:0007669"/>
    <property type="project" value="InterPro"/>
</dbReference>
<evidence type="ECO:0000313" key="2">
    <source>
        <dbReference type="EMBL" id="AEM38964.1"/>
    </source>
</evidence>